<proteinExistence type="predicted"/>
<comment type="caution">
    <text evidence="1">The sequence shown here is derived from an EMBL/GenBank/DDBJ whole genome shotgun (WGS) entry which is preliminary data.</text>
</comment>
<gene>
    <name evidence="1" type="ORF">KIN20_009412</name>
</gene>
<dbReference type="AlphaFoldDB" id="A0AAD5M862"/>
<organism evidence="1 2">
    <name type="scientific">Parelaphostrongylus tenuis</name>
    <name type="common">Meningeal worm</name>
    <dbReference type="NCBI Taxonomy" id="148309"/>
    <lineage>
        <taxon>Eukaryota</taxon>
        <taxon>Metazoa</taxon>
        <taxon>Ecdysozoa</taxon>
        <taxon>Nematoda</taxon>
        <taxon>Chromadorea</taxon>
        <taxon>Rhabditida</taxon>
        <taxon>Rhabditina</taxon>
        <taxon>Rhabditomorpha</taxon>
        <taxon>Strongyloidea</taxon>
        <taxon>Metastrongylidae</taxon>
        <taxon>Parelaphostrongylus</taxon>
    </lineage>
</organism>
<dbReference type="Proteomes" id="UP001196413">
    <property type="component" value="Unassembled WGS sequence"/>
</dbReference>
<accession>A0AAD5M862</accession>
<protein>
    <submittedName>
        <fullName evidence="1">Uncharacterized protein</fullName>
    </submittedName>
</protein>
<evidence type="ECO:0000313" key="1">
    <source>
        <dbReference type="EMBL" id="KAJ1352910.1"/>
    </source>
</evidence>
<dbReference type="EMBL" id="JAHQIW010001561">
    <property type="protein sequence ID" value="KAJ1352910.1"/>
    <property type="molecule type" value="Genomic_DNA"/>
</dbReference>
<name>A0AAD5M862_PARTN</name>
<sequence>MNQNSSRSFGLSFAHRYNTRAVSLLLLQADYLHDEEILNIVFDNCVNWIVDPCQQFSIKLVIEWLLVRLAVRLSKFRQRLFDVERMLASKRTGSLCSWINMLVLLSRSEGNEVLLYDNMEVNQKSNTIPVLFFF</sequence>
<reference evidence="1" key="1">
    <citation type="submission" date="2021-06" db="EMBL/GenBank/DDBJ databases">
        <title>Parelaphostrongylus tenuis whole genome reference sequence.</title>
        <authorList>
            <person name="Garwood T.J."/>
            <person name="Larsen P.A."/>
            <person name="Fountain-Jones N.M."/>
            <person name="Garbe J.R."/>
            <person name="Macchietto M.G."/>
            <person name="Kania S.A."/>
            <person name="Gerhold R.W."/>
            <person name="Richards J.E."/>
            <person name="Wolf T.M."/>
        </authorList>
    </citation>
    <scope>NUCLEOTIDE SEQUENCE</scope>
    <source>
        <strain evidence="1">MNPRO001-30</strain>
        <tissue evidence="1">Meninges</tissue>
    </source>
</reference>
<keyword evidence="2" id="KW-1185">Reference proteome</keyword>
<evidence type="ECO:0000313" key="2">
    <source>
        <dbReference type="Proteomes" id="UP001196413"/>
    </source>
</evidence>